<comment type="similarity">
    <text evidence="3">Belongs to the FdhD family.</text>
</comment>
<dbReference type="GO" id="GO:0006777">
    <property type="term" value="P:Mo-molybdopterin cofactor biosynthetic process"/>
    <property type="evidence" value="ECO:0007669"/>
    <property type="project" value="UniProtKB-UniRule"/>
</dbReference>
<dbReference type="EMBL" id="SOBK01000001">
    <property type="protein sequence ID" value="TDT91771.1"/>
    <property type="molecule type" value="Genomic_DNA"/>
</dbReference>
<evidence type="ECO:0000256" key="1">
    <source>
        <dbReference type="ARBA" id="ARBA00022490"/>
    </source>
</evidence>
<keyword evidence="2 3" id="KW-0501">Molybdenum cofactor biosynthesis</keyword>
<comment type="caution">
    <text evidence="3">Lacks conserved residue(s) required for the propagation of feature annotation.</text>
</comment>
<dbReference type="GO" id="GO:0016783">
    <property type="term" value="F:sulfurtransferase activity"/>
    <property type="evidence" value="ECO:0007669"/>
    <property type="project" value="InterPro"/>
</dbReference>
<dbReference type="InterPro" id="IPR003786">
    <property type="entry name" value="FdhD"/>
</dbReference>
<accession>A0AA94PVX4</accession>
<dbReference type="RefSeq" id="WP_133987016.1">
    <property type="nucleotide sequence ID" value="NZ_SOBK01000001.1"/>
</dbReference>
<dbReference type="PANTHER" id="PTHR30592:SF1">
    <property type="entry name" value="SULFUR CARRIER PROTEIN FDHD"/>
    <property type="match status" value="1"/>
</dbReference>
<dbReference type="HAMAP" id="MF_00187">
    <property type="entry name" value="FdhD"/>
    <property type="match status" value="1"/>
</dbReference>
<dbReference type="PIRSF" id="PIRSF015626">
    <property type="entry name" value="FdhD"/>
    <property type="match status" value="1"/>
</dbReference>
<evidence type="ECO:0000313" key="4">
    <source>
        <dbReference type="EMBL" id="TDT91771.1"/>
    </source>
</evidence>
<comment type="function">
    <text evidence="3">Required for formate dehydrogenase (FDH) activity.</text>
</comment>
<proteinExistence type="inferred from homology"/>
<sequence length="262" mass="27877">MTTSLLRIPTVPLSPLPEPVPAATSRECTVPLRRMGEGGLADREDVIAVEADLLVRAGDHPETVLSRTPGDDLNLVVGHLLCEGRIRSAAEVERISFTYGSPAEVAVTLRKPGPAPLTAERPPLRIAPGMLFKLKELFERRQNLFRNTGSTHAAALFDADGALLAYGEDVGRHNAFDKAIGRALLEGTLGSAAIGMLSSRIALAMAAKAAAVRLPVLCGFSAATSAGVDVARAHGITLVGRLRGRSFDVYANHWRLGNEQDF</sequence>
<dbReference type="SUPFAM" id="SSF53927">
    <property type="entry name" value="Cytidine deaminase-like"/>
    <property type="match status" value="1"/>
</dbReference>
<evidence type="ECO:0000313" key="5">
    <source>
        <dbReference type="Proteomes" id="UP000295506"/>
    </source>
</evidence>
<evidence type="ECO:0000256" key="3">
    <source>
        <dbReference type="HAMAP-Rule" id="MF_00187"/>
    </source>
</evidence>
<comment type="subcellular location">
    <subcellularLocation>
        <location evidence="3">Cytoplasm</location>
    </subcellularLocation>
</comment>
<gene>
    <name evidence="3" type="primary">fdhD</name>
    <name evidence="4" type="ORF">EDC59_101171</name>
</gene>
<reference evidence="4 5" key="1">
    <citation type="submission" date="2019-03" db="EMBL/GenBank/DDBJ databases">
        <title>Genomic Encyclopedia of Type Strains, Phase IV (KMG-IV): sequencing the most valuable type-strain genomes for metagenomic binning, comparative biology and taxonomic classification.</title>
        <authorList>
            <person name="Goeker M."/>
        </authorList>
    </citation>
    <scope>NUCLEOTIDE SEQUENCE [LARGE SCALE GENOMIC DNA]</scope>
    <source>
        <strain evidence="4 5">DSM 101483</strain>
    </source>
</reference>
<evidence type="ECO:0000256" key="2">
    <source>
        <dbReference type="ARBA" id="ARBA00023150"/>
    </source>
</evidence>
<protein>
    <recommendedName>
        <fullName evidence="3">Protein FdhD</fullName>
    </recommendedName>
</protein>
<keyword evidence="1 3" id="KW-0963">Cytoplasm</keyword>
<name>A0AA94PVX4_9BACT</name>
<dbReference type="GO" id="GO:0005737">
    <property type="term" value="C:cytoplasm"/>
    <property type="evidence" value="ECO:0007669"/>
    <property type="project" value="UniProtKB-SubCell"/>
</dbReference>
<dbReference type="Pfam" id="PF02634">
    <property type="entry name" value="FdhD-NarQ"/>
    <property type="match status" value="1"/>
</dbReference>
<dbReference type="PANTHER" id="PTHR30592">
    <property type="entry name" value="FORMATE DEHYDROGENASE"/>
    <property type="match status" value="1"/>
</dbReference>
<dbReference type="AlphaFoldDB" id="A0AA94PVX4"/>
<organism evidence="4 5">
    <name type="scientific">Pseudodesulfovibrio indicus</name>
    <dbReference type="NCBI Taxonomy" id="1716143"/>
    <lineage>
        <taxon>Bacteria</taxon>
        <taxon>Pseudomonadati</taxon>
        <taxon>Thermodesulfobacteriota</taxon>
        <taxon>Desulfovibrionia</taxon>
        <taxon>Desulfovibrionales</taxon>
        <taxon>Desulfovibrionaceae</taxon>
    </lineage>
</organism>
<comment type="caution">
    <text evidence="4">The sequence shown here is derived from an EMBL/GenBank/DDBJ whole genome shotgun (WGS) entry which is preliminary data.</text>
</comment>
<dbReference type="Gene3D" id="3.40.140.10">
    <property type="entry name" value="Cytidine Deaminase, domain 2"/>
    <property type="match status" value="1"/>
</dbReference>
<dbReference type="Proteomes" id="UP000295506">
    <property type="component" value="Unassembled WGS sequence"/>
</dbReference>
<dbReference type="InterPro" id="IPR016193">
    <property type="entry name" value="Cytidine_deaminase-like"/>
</dbReference>